<proteinExistence type="predicted"/>
<dbReference type="GO" id="GO:0004602">
    <property type="term" value="F:glutathione peroxidase activity"/>
    <property type="evidence" value="ECO:0007669"/>
    <property type="project" value="TreeGrafter"/>
</dbReference>
<dbReference type="SUPFAM" id="SSF52833">
    <property type="entry name" value="Thioredoxin-like"/>
    <property type="match status" value="1"/>
</dbReference>
<evidence type="ECO:0000259" key="1">
    <source>
        <dbReference type="Pfam" id="PF01323"/>
    </source>
</evidence>
<dbReference type="GO" id="GO:0005777">
    <property type="term" value="C:peroxisome"/>
    <property type="evidence" value="ECO:0007669"/>
    <property type="project" value="TreeGrafter"/>
</dbReference>
<evidence type="ECO:0000313" key="2">
    <source>
        <dbReference type="EMBL" id="KAK3242845.1"/>
    </source>
</evidence>
<dbReference type="InterPro" id="IPR051924">
    <property type="entry name" value="GST_Kappa/NadH"/>
</dbReference>
<dbReference type="PANTHER" id="PTHR42943">
    <property type="entry name" value="GLUTATHIONE S-TRANSFERASE KAPPA"/>
    <property type="match status" value="1"/>
</dbReference>
<sequence length="265" mass="30102">MSTQKMPVDRPKVKLEFFFDCLSPFSYMAHAVLARYCGPDGPWRDRVELELRPCLLAGLMSQTGNLPPMARPWSTAMAKFHRQDFERNKKLFNIESMLSMPSNFFGPEGPMDKSGLSRDFRLMRLLTSIHATQSELPPGTLYSATSLAFQLLWRREDARDQHGNVLLTTDVLRDLCEQSGMSREISMAYVEGINSPPVKSMLLNSVGEAVDRGAFGAPTIFCSRHIDEEEAIFFGSDRFEQLSFTYSLPWYGPDPHRSNYLPSKI</sequence>
<dbReference type="Pfam" id="PF01323">
    <property type="entry name" value="DSBA"/>
    <property type="match status" value="1"/>
</dbReference>
<organism evidence="2 3">
    <name type="scientific">Cymbomonas tetramitiformis</name>
    <dbReference type="NCBI Taxonomy" id="36881"/>
    <lineage>
        <taxon>Eukaryota</taxon>
        <taxon>Viridiplantae</taxon>
        <taxon>Chlorophyta</taxon>
        <taxon>Pyramimonadophyceae</taxon>
        <taxon>Pyramimonadales</taxon>
        <taxon>Pyramimonadaceae</taxon>
        <taxon>Cymbomonas</taxon>
    </lineage>
</organism>
<gene>
    <name evidence="2" type="ORF">CYMTET_47463</name>
</gene>
<dbReference type="Gene3D" id="3.40.30.10">
    <property type="entry name" value="Glutaredoxin"/>
    <property type="match status" value="1"/>
</dbReference>
<protein>
    <recommendedName>
        <fullName evidence="1">DSBA-like thioredoxin domain-containing protein</fullName>
    </recommendedName>
</protein>
<reference evidence="2 3" key="1">
    <citation type="journal article" date="2015" name="Genome Biol. Evol.">
        <title>Comparative Genomics of a Bacterivorous Green Alga Reveals Evolutionary Causalities and Consequences of Phago-Mixotrophic Mode of Nutrition.</title>
        <authorList>
            <person name="Burns J.A."/>
            <person name="Paasch A."/>
            <person name="Narechania A."/>
            <person name="Kim E."/>
        </authorList>
    </citation>
    <scope>NUCLEOTIDE SEQUENCE [LARGE SCALE GENOMIC DNA]</scope>
    <source>
        <strain evidence="2 3">PLY_AMNH</strain>
    </source>
</reference>
<accession>A0AAE0EXP3</accession>
<dbReference type="Proteomes" id="UP001190700">
    <property type="component" value="Unassembled WGS sequence"/>
</dbReference>
<dbReference type="InterPro" id="IPR001853">
    <property type="entry name" value="DSBA-like_thioredoxin_dom"/>
</dbReference>
<dbReference type="InterPro" id="IPR036249">
    <property type="entry name" value="Thioredoxin-like_sf"/>
</dbReference>
<dbReference type="AlphaFoldDB" id="A0AAE0EXP3"/>
<name>A0AAE0EXP3_9CHLO</name>
<dbReference type="EMBL" id="LGRX02033112">
    <property type="protein sequence ID" value="KAK3242845.1"/>
    <property type="molecule type" value="Genomic_DNA"/>
</dbReference>
<feature type="domain" description="DSBA-like thioredoxin" evidence="1">
    <location>
        <begin position="15"/>
        <end position="243"/>
    </location>
</feature>
<keyword evidence="3" id="KW-1185">Reference proteome</keyword>
<dbReference type="GO" id="GO:0005739">
    <property type="term" value="C:mitochondrion"/>
    <property type="evidence" value="ECO:0007669"/>
    <property type="project" value="TreeGrafter"/>
</dbReference>
<evidence type="ECO:0000313" key="3">
    <source>
        <dbReference type="Proteomes" id="UP001190700"/>
    </source>
</evidence>
<comment type="caution">
    <text evidence="2">The sequence shown here is derived from an EMBL/GenBank/DDBJ whole genome shotgun (WGS) entry which is preliminary data.</text>
</comment>
<dbReference type="GO" id="GO:0006749">
    <property type="term" value="P:glutathione metabolic process"/>
    <property type="evidence" value="ECO:0007669"/>
    <property type="project" value="TreeGrafter"/>
</dbReference>
<dbReference type="GO" id="GO:0004364">
    <property type="term" value="F:glutathione transferase activity"/>
    <property type="evidence" value="ECO:0007669"/>
    <property type="project" value="TreeGrafter"/>
</dbReference>
<dbReference type="PANTHER" id="PTHR42943:SF2">
    <property type="entry name" value="GLUTATHIONE S-TRANSFERASE KAPPA 1"/>
    <property type="match status" value="1"/>
</dbReference>